<evidence type="ECO:0000313" key="1">
    <source>
        <dbReference type="EnsemblPlants" id="Zm00001eb316330_P001"/>
    </source>
</evidence>
<dbReference type="GO" id="GO:0016747">
    <property type="term" value="F:acyltransferase activity, transferring groups other than amino-acyl groups"/>
    <property type="evidence" value="ECO:0007669"/>
    <property type="project" value="UniProtKB-ARBA"/>
</dbReference>
<proteinExistence type="predicted"/>
<dbReference type="Gramene" id="Zm00001eb316330_T001">
    <property type="protein sequence ID" value="Zm00001eb316330_P001"/>
    <property type="gene ID" value="Zm00001eb316330"/>
</dbReference>
<dbReference type="Gramene" id="Zm00001eb316330_T003">
    <property type="protein sequence ID" value="Zm00001eb316330_P003"/>
    <property type="gene ID" value="Zm00001eb316330"/>
</dbReference>
<dbReference type="Gene3D" id="3.30.559.10">
    <property type="entry name" value="Chloramphenicol acetyltransferase-like domain"/>
    <property type="match status" value="1"/>
</dbReference>
<dbReference type="AlphaFoldDB" id="A0A804QDW9"/>
<reference evidence="1" key="2">
    <citation type="submission" date="2019-07" db="EMBL/GenBank/DDBJ databases">
        <authorList>
            <person name="Seetharam A."/>
            <person name="Woodhouse M."/>
            <person name="Cannon E."/>
        </authorList>
    </citation>
    <scope>NUCLEOTIDE SEQUENCE [LARGE SCALE GENOMIC DNA]</scope>
    <source>
        <strain evidence="1">cv. B73</strain>
    </source>
</reference>
<sequence>MMAAAGRPPISARRPHAAGYVLPPEISVAIDSLSIPRPPPDLASRVPTVPAAHAAMRSWIPLRHPPPPRHGRPRRPRVPLPEVAGMVRAAIAGVTTATRFQELVDWMEERKAAFRDDGKWTETVNLGLRSPALIMFGLLQFAIDRDLGFGKTSLVLPWVRHGRLGSASVTVVPCPNGDGSWFFGGTRMWSRLMEVVESDPLMKPTANPRMVTPAGSRL</sequence>
<dbReference type="GeneID" id="103632921"/>
<dbReference type="EnsemblPlants" id="Zm00001eb316330_T002">
    <property type="protein sequence ID" value="Zm00001eb316330_P002"/>
    <property type="gene ID" value="Zm00001eb316330"/>
</dbReference>
<dbReference type="InterPro" id="IPR023213">
    <property type="entry name" value="CAT-like_dom_sf"/>
</dbReference>
<name>A0A804QDW9_MAIZE</name>
<reference evidence="1" key="3">
    <citation type="submission" date="2021-05" db="UniProtKB">
        <authorList>
            <consortium name="EnsemblPlants"/>
        </authorList>
    </citation>
    <scope>IDENTIFICATION</scope>
    <source>
        <strain evidence="1">cv. B73</strain>
    </source>
</reference>
<reference evidence="2" key="1">
    <citation type="submission" date="2015-12" db="EMBL/GenBank/DDBJ databases">
        <title>Update maize B73 reference genome by single molecule sequencing technologies.</title>
        <authorList>
            <consortium name="Maize Genome Sequencing Project"/>
            <person name="Ware D."/>
        </authorList>
    </citation>
    <scope>NUCLEOTIDE SEQUENCE [LARGE SCALE GENOMIC DNA]</scope>
    <source>
        <strain evidence="2">cv. B73</strain>
    </source>
</reference>
<dbReference type="Proteomes" id="UP000007305">
    <property type="component" value="Chromosome 7"/>
</dbReference>
<evidence type="ECO:0000313" key="2">
    <source>
        <dbReference type="Proteomes" id="UP000007305"/>
    </source>
</evidence>
<organism evidence="1 2">
    <name type="scientific">Zea mays</name>
    <name type="common">Maize</name>
    <dbReference type="NCBI Taxonomy" id="4577"/>
    <lineage>
        <taxon>Eukaryota</taxon>
        <taxon>Viridiplantae</taxon>
        <taxon>Streptophyta</taxon>
        <taxon>Embryophyta</taxon>
        <taxon>Tracheophyta</taxon>
        <taxon>Spermatophyta</taxon>
        <taxon>Magnoliopsida</taxon>
        <taxon>Liliopsida</taxon>
        <taxon>Poales</taxon>
        <taxon>Poaceae</taxon>
        <taxon>PACMAD clade</taxon>
        <taxon>Panicoideae</taxon>
        <taxon>Andropogonodae</taxon>
        <taxon>Andropogoneae</taxon>
        <taxon>Tripsacinae</taxon>
        <taxon>Zea</taxon>
    </lineage>
</organism>
<dbReference type="EnsemblPlants" id="Zm00001eb316330_T003">
    <property type="protein sequence ID" value="Zm00001eb316330_P003"/>
    <property type="gene ID" value="Zm00001eb316330"/>
</dbReference>
<dbReference type="EnsemblPlants" id="Zm00001eb316330_T001">
    <property type="protein sequence ID" value="Zm00001eb316330_P001"/>
    <property type="gene ID" value="Zm00001eb316330"/>
</dbReference>
<gene>
    <name evidence="1" type="primary">LOC103632921</name>
</gene>
<keyword evidence="2" id="KW-1185">Reference proteome</keyword>
<dbReference type="OrthoDB" id="677370at2759"/>
<protein>
    <submittedName>
        <fullName evidence="1">Uncharacterized protein</fullName>
    </submittedName>
</protein>
<accession>A0A804QDW9</accession>
<dbReference type="KEGG" id="zma:103632921"/>
<dbReference type="RefSeq" id="XP_008652855.2">
    <property type="nucleotide sequence ID" value="XM_008654633.3"/>
</dbReference>
<dbReference type="Gramene" id="Zm00001eb316330_T002">
    <property type="protein sequence ID" value="Zm00001eb316330_P002"/>
    <property type="gene ID" value="Zm00001eb316330"/>
</dbReference>